<keyword evidence="4" id="KW-0238">DNA-binding</keyword>
<evidence type="ECO:0000259" key="9">
    <source>
        <dbReference type="PROSITE" id="PS51194"/>
    </source>
</evidence>
<dbReference type="Pfam" id="PF00271">
    <property type="entry name" value="Helicase_C"/>
    <property type="match status" value="1"/>
</dbReference>
<evidence type="ECO:0000313" key="11">
    <source>
        <dbReference type="Proteomes" id="UP000653797"/>
    </source>
</evidence>
<dbReference type="PANTHER" id="PTHR13710">
    <property type="entry name" value="DNA HELICASE RECQ FAMILY MEMBER"/>
    <property type="match status" value="1"/>
</dbReference>
<dbReference type="GO" id="GO:0005737">
    <property type="term" value="C:cytoplasm"/>
    <property type="evidence" value="ECO:0007669"/>
    <property type="project" value="TreeGrafter"/>
</dbReference>
<dbReference type="GO" id="GO:0003677">
    <property type="term" value="F:DNA binding"/>
    <property type="evidence" value="ECO:0007669"/>
    <property type="project" value="UniProtKB-KW"/>
</dbReference>
<dbReference type="Pfam" id="PF00270">
    <property type="entry name" value="DEAD"/>
    <property type="match status" value="1"/>
</dbReference>
<comment type="catalytic activity">
    <reaction evidence="6">
        <text>Couples ATP hydrolysis with the unwinding of duplex DNA by translocating in the 3'-5' direction.</text>
        <dbReference type="EC" id="5.6.2.4"/>
    </reaction>
</comment>
<dbReference type="SUPFAM" id="SSF52540">
    <property type="entry name" value="P-loop containing nucleoside triphosphate hydrolases"/>
    <property type="match status" value="1"/>
</dbReference>
<evidence type="ECO:0000256" key="3">
    <source>
        <dbReference type="ARBA" id="ARBA00022840"/>
    </source>
</evidence>
<dbReference type="GO" id="GO:0006281">
    <property type="term" value="P:DNA repair"/>
    <property type="evidence" value="ECO:0007669"/>
    <property type="project" value="TreeGrafter"/>
</dbReference>
<dbReference type="AlphaFoldDB" id="A0A927B7F2"/>
<evidence type="ECO:0000256" key="5">
    <source>
        <dbReference type="ARBA" id="ARBA00023235"/>
    </source>
</evidence>
<keyword evidence="10" id="KW-0378">Hydrolase</keyword>
<organism evidence="10 11">
    <name type="scientific">Spirosoma validum</name>
    <dbReference type="NCBI Taxonomy" id="2771355"/>
    <lineage>
        <taxon>Bacteria</taxon>
        <taxon>Pseudomonadati</taxon>
        <taxon>Bacteroidota</taxon>
        <taxon>Cytophagia</taxon>
        <taxon>Cytophagales</taxon>
        <taxon>Cytophagaceae</taxon>
        <taxon>Spirosoma</taxon>
    </lineage>
</organism>
<protein>
    <recommendedName>
        <fullName evidence="7">DNA 3'-5' helicase</fullName>
        <ecNumber evidence="7">5.6.2.4</ecNumber>
    </recommendedName>
</protein>
<evidence type="ECO:0000256" key="4">
    <source>
        <dbReference type="ARBA" id="ARBA00023125"/>
    </source>
</evidence>
<evidence type="ECO:0000259" key="8">
    <source>
        <dbReference type="PROSITE" id="PS51192"/>
    </source>
</evidence>
<reference evidence="10" key="1">
    <citation type="submission" date="2020-09" db="EMBL/GenBank/DDBJ databases">
        <authorList>
            <person name="Kim M.K."/>
        </authorList>
    </citation>
    <scope>NUCLEOTIDE SEQUENCE</scope>
    <source>
        <strain evidence="10">BT704</strain>
    </source>
</reference>
<evidence type="ECO:0000313" key="10">
    <source>
        <dbReference type="EMBL" id="MBD2757114.1"/>
    </source>
</evidence>
<dbReference type="EMBL" id="JACXAA010000017">
    <property type="protein sequence ID" value="MBD2757114.1"/>
    <property type="molecule type" value="Genomic_DNA"/>
</dbReference>
<feature type="domain" description="Helicase ATP-binding" evidence="8">
    <location>
        <begin position="331"/>
        <end position="510"/>
    </location>
</feature>
<comment type="similarity">
    <text evidence="1">Belongs to the helicase family. RecQ subfamily.</text>
</comment>
<evidence type="ECO:0000256" key="6">
    <source>
        <dbReference type="ARBA" id="ARBA00034617"/>
    </source>
</evidence>
<dbReference type="Gene3D" id="3.40.50.300">
    <property type="entry name" value="P-loop containing nucleotide triphosphate hydrolases"/>
    <property type="match status" value="2"/>
</dbReference>
<dbReference type="GO" id="GO:0043138">
    <property type="term" value="F:3'-5' DNA helicase activity"/>
    <property type="evidence" value="ECO:0007669"/>
    <property type="project" value="UniProtKB-EC"/>
</dbReference>
<dbReference type="RefSeq" id="WP_191042733.1">
    <property type="nucleotide sequence ID" value="NZ_JACXAA010000017.1"/>
</dbReference>
<dbReference type="GO" id="GO:0005694">
    <property type="term" value="C:chromosome"/>
    <property type="evidence" value="ECO:0007669"/>
    <property type="project" value="TreeGrafter"/>
</dbReference>
<keyword evidence="5" id="KW-0413">Isomerase</keyword>
<dbReference type="PROSITE" id="PS51192">
    <property type="entry name" value="HELICASE_ATP_BIND_1"/>
    <property type="match status" value="1"/>
</dbReference>
<proteinExistence type="inferred from homology"/>
<dbReference type="GO" id="GO:0009378">
    <property type="term" value="F:four-way junction helicase activity"/>
    <property type="evidence" value="ECO:0007669"/>
    <property type="project" value="TreeGrafter"/>
</dbReference>
<dbReference type="PROSITE" id="PS51194">
    <property type="entry name" value="HELICASE_CTER"/>
    <property type="match status" value="1"/>
</dbReference>
<dbReference type="InterPro" id="IPR027417">
    <property type="entry name" value="P-loop_NTPase"/>
</dbReference>
<evidence type="ECO:0000256" key="7">
    <source>
        <dbReference type="ARBA" id="ARBA00034808"/>
    </source>
</evidence>
<dbReference type="InterPro" id="IPR011545">
    <property type="entry name" value="DEAD/DEAH_box_helicase_dom"/>
</dbReference>
<dbReference type="GO" id="GO:0006310">
    <property type="term" value="P:DNA recombination"/>
    <property type="evidence" value="ECO:0007669"/>
    <property type="project" value="TreeGrafter"/>
</dbReference>
<keyword evidence="11" id="KW-1185">Reference proteome</keyword>
<evidence type="ECO:0000256" key="2">
    <source>
        <dbReference type="ARBA" id="ARBA00022741"/>
    </source>
</evidence>
<dbReference type="SMART" id="SM00487">
    <property type="entry name" value="DEXDc"/>
    <property type="match status" value="1"/>
</dbReference>
<dbReference type="GO" id="GO:0005524">
    <property type="term" value="F:ATP binding"/>
    <property type="evidence" value="ECO:0007669"/>
    <property type="project" value="UniProtKB-KW"/>
</dbReference>
<name>A0A927B7F2_9BACT</name>
<accession>A0A927B7F2</accession>
<dbReference type="SMART" id="SM00490">
    <property type="entry name" value="HELICc"/>
    <property type="match status" value="1"/>
</dbReference>
<dbReference type="InterPro" id="IPR001650">
    <property type="entry name" value="Helicase_C-like"/>
</dbReference>
<dbReference type="PANTHER" id="PTHR13710:SF105">
    <property type="entry name" value="ATP-DEPENDENT DNA HELICASE Q1"/>
    <property type="match status" value="1"/>
</dbReference>
<keyword evidence="10" id="KW-0347">Helicase</keyword>
<dbReference type="InterPro" id="IPR014001">
    <property type="entry name" value="Helicase_ATP-bd"/>
</dbReference>
<evidence type="ECO:0000256" key="1">
    <source>
        <dbReference type="ARBA" id="ARBA00005446"/>
    </source>
</evidence>
<comment type="caution">
    <text evidence="10">The sequence shown here is derived from an EMBL/GenBank/DDBJ whole genome shotgun (WGS) entry which is preliminary data.</text>
</comment>
<sequence>MFNSLLPWHLAQLSDQFSASNQVFVYKGFPIPFVQAVGQSHPMVDTQSVNPDGKLDLDYIDQNVLDYAFLLRKPASHNVVLFYEEFLKLSQEVRNIERLGRQFIIFENPFYRRVPNQSNHSFVDVEWSIEQNRPIVDDEVFCSFYANCFRQGEQEYIQYLTNEAMDAPNVVKGIFFTGVDRLPVVQSIIDDQLPAGTISFLSSDNAYQEFKRKIFGNEPVDQPIHILIDQANTRTLVEKQELCILHFMLQQAEVPFEFYVRQTVRDASYRPELLHILQRYWQNAETPNHTQSAPSFRTLSIYRDPAISRELIDVSQGAVIEHLVQQVEAAQANTKPYEDIFLTSPTGAGKSVLFQVPGIYLAERYELVTIIVSPLKALMYDQVEALRRERGYNAVAFINSDITLIERQDIIDRIARKEISLLYLSPELLLSYDIRTFIGERPLGLLVVDEAHLVTTWGRDFRVDYWFLGNYIRKIRRYTNHRFPVLALTATAVHDGPNDLVYQTISSLNMQNPAKYIGNIIRPEISFQIDESPLVEGNHEQHKLAVTVNHIRQMVQNGTKSIVYFPWISQIRDVLTLLDAETRTHVAMYYSGVAQADRERALRRFKSGEVLVVLATKAFGMGVDVSDIREVYHHAPSGTLADYVQEFGRLARQKGLTGVASMDYNERDLKFAKVLFGLSSLKQYQVGLVLRKLWNMYRLKRKRNFLVSVDDFAYIFPHDQDPEQKVKSALLVLEKDYLARYNYNVLIVRPKALFSVVYAKVTNAEVEAFENRFGEFITRLDGTQRATKAMAYTGKGGGVILPRAETGVCYRIQLDRLWEAILPDVSFPKMKQEFFSGTLFEKFGFTSVSPRLQYDLTLNTGWSETLDRLTLRLTQLERVMHSFRGFFSQDELYRKLRDEFGDEALARKAANLLTTLYSEKPDFGRNGHAQPTGTNFIQTRKSQRTSDVEYQVINTALAQVANTTRQKFSALFNNLPVTESHRRHYVSTNTEKNRDTLKLAYILEVFDLATYELSGGELPQIFIRINDPLKIERFATSAYTNSIVQEVHDRQKRSVNLLESFFAATMTDAERWQFIEDYFMGCEIGNLEEDVKVEVA</sequence>
<feature type="domain" description="Helicase C-terminal" evidence="9">
    <location>
        <begin position="547"/>
        <end position="694"/>
    </location>
</feature>
<dbReference type="Proteomes" id="UP000653797">
    <property type="component" value="Unassembled WGS sequence"/>
</dbReference>
<gene>
    <name evidence="10" type="ORF">IC230_29820</name>
</gene>
<keyword evidence="3" id="KW-0067">ATP-binding</keyword>
<keyword evidence="2" id="KW-0547">Nucleotide-binding</keyword>
<dbReference type="EC" id="5.6.2.4" evidence="7"/>